<dbReference type="AlphaFoldDB" id="A0A4P6YVI6"/>
<keyword evidence="5 10" id="KW-0548">Nucleotidyltransferase</keyword>
<dbReference type="NCBIfam" id="NF000841">
    <property type="entry name" value="PRK00071.1-4"/>
    <property type="match status" value="1"/>
</dbReference>
<dbReference type="UniPathway" id="UPA00253">
    <property type="reaction ID" value="UER00332"/>
</dbReference>
<keyword evidence="4 10" id="KW-0808">Transferase</keyword>
<evidence type="ECO:0000256" key="7">
    <source>
        <dbReference type="ARBA" id="ARBA00022840"/>
    </source>
</evidence>
<comment type="catalytic activity">
    <reaction evidence="9 10">
        <text>nicotinate beta-D-ribonucleotide + ATP + H(+) = deamido-NAD(+) + diphosphate</text>
        <dbReference type="Rhea" id="RHEA:22860"/>
        <dbReference type="ChEBI" id="CHEBI:15378"/>
        <dbReference type="ChEBI" id="CHEBI:30616"/>
        <dbReference type="ChEBI" id="CHEBI:33019"/>
        <dbReference type="ChEBI" id="CHEBI:57502"/>
        <dbReference type="ChEBI" id="CHEBI:58437"/>
        <dbReference type="EC" id="2.7.7.18"/>
    </reaction>
</comment>
<keyword evidence="6 10" id="KW-0547">Nucleotide-binding</keyword>
<keyword evidence="13" id="KW-1185">Reference proteome</keyword>
<dbReference type="Pfam" id="PF01467">
    <property type="entry name" value="CTP_transf_like"/>
    <property type="match status" value="1"/>
</dbReference>
<dbReference type="InterPro" id="IPR005248">
    <property type="entry name" value="NadD/NMNAT"/>
</dbReference>
<evidence type="ECO:0000256" key="6">
    <source>
        <dbReference type="ARBA" id="ARBA00022741"/>
    </source>
</evidence>
<evidence type="ECO:0000313" key="12">
    <source>
        <dbReference type="EMBL" id="QBO36766.1"/>
    </source>
</evidence>
<dbReference type="HAMAP" id="MF_00244">
    <property type="entry name" value="NaMN_adenylyltr"/>
    <property type="match status" value="1"/>
</dbReference>
<comment type="similarity">
    <text evidence="10">Belongs to the NadD family.</text>
</comment>
<protein>
    <recommendedName>
        <fullName evidence="10">Probable nicotinate-nucleotide adenylyltransferase</fullName>
        <ecNumber evidence="10">2.7.7.18</ecNumber>
    </recommendedName>
    <alternativeName>
        <fullName evidence="10">Deamido-NAD(+) diphosphorylase</fullName>
    </alternativeName>
    <alternativeName>
        <fullName evidence="10">Deamido-NAD(+) pyrophosphorylase</fullName>
    </alternativeName>
    <alternativeName>
        <fullName evidence="10">Nicotinate mononucleotide adenylyltransferase</fullName>
        <shortName evidence="10">NaMN adenylyltransferase</shortName>
    </alternativeName>
</protein>
<dbReference type="GO" id="GO:0004515">
    <property type="term" value="F:nicotinate-nucleotide adenylyltransferase activity"/>
    <property type="evidence" value="ECO:0007669"/>
    <property type="project" value="UniProtKB-UniRule"/>
</dbReference>
<comment type="function">
    <text evidence="1 10">Catalyzes the reversible adenylation of nicotinate mononucleotide (NaMN) to nicotinic acid adenine dinucleotide (NaAD).</text>
</comment>
<dbReference type="PANTHER" id="PTHR39321:SF3">
    <property type="entry name" value="PHOSPHOPANTETHEINE ADENYLYLTRANSFERASE"/>
    <property type="match status" value="1"/>
</dbReference>
<evidence type="ECO:0000256" key="5">
    <source>
        <dbReference type="ARBA" id="ARBA00022695"/>
    </source>
</evidence>
<keyword evidence="8 10" id="KW-0520">NAD</keyword>
<dbReference type="Gene3D" id="3.40.50.620">
    <property type="entry name" value="HUPs"/>
    <property type="match status" value="1"/>
</dbReference>
<keyword evidence="3 10" id="KW-0662">Pyridine nucleotide biosynthesis</keyword>
<dbReference type="InterPro" id="IPR014729">
    <property type="entry name" value="Rossmann-like_a/b/a_fold"/>
</dbReference>
<organism evidence="12 13">
    <name type="scientific">Periweissella cryptocerci</name>
    <dbReference type="NCBI Taxonomy" id="2506420"/>
    <lineage>
        <taxon>Bacteria</taxon>
        <taxon>Bacillati</taxon>
        <taxon>Bacillota</taxon>
        <taxon>Bacilli</taxon>
        <taxon>Lactobacillales</taxon>
        <taxon>Lactobacillaceae</taxon>
        <taxon>Periweissella</taxon>
    </lineage>
</organism>
<dbReference type="OrthoDB" id="5295945at2"/>
<evidence type="ECO:0000259" key="11">
    <source>
        <dbReference type="Pfam" id="PF01467"/>
    </source>
</evidence>
<evidence type="ECO:0000256" key="4">
    <source>
        <dbReference type="ARBA" id="ARBA00022679"/>
    </source>
</evidence>
<dbReference type="EC" id="2.7.7.18" evidence="10"/>
<dbReference type="SUPFAM" id="SSF52374">
    <property type="entry name" value="Nucleotidylyl transferase"/>
    <property type="match status" value="1"/>
</dbReference>
<comment type="pathway">
    <text evidence="2 10">Cofactor biosynthesis; NAD(+) biosynthesis; deamido-NAD(+) from nicotinate D-ribonucleotide: step 1/1.</text>
</comment>
<evidence type="ECO:0000313" key="13">
    <source>
        <dbReference type="Proteomes" id="UP000292886"/>
    </source>
</evidence>
<evidence type="ECO:0000256" key="2">
    <source>
        <dbReference type="ARBA" id="ARBA00005019"/>
    </source>
</evidence>
<proteinExistence type="inferred from homology"/>
<dbReference type="PANTHER" id="PTHR39321">
    <property type="entry name" value="NICOTINATE-NUCLEOTIDE ADENYLYLTRANSFERASE-RELATED"/>
    <property type="match status" value="1"/>
</dbReference>
<evidence type="ECO:0000256" key="9">
    <source>
        <dbReference type="ARBA" id="ARBA00048721"/>
    </source>
</evidence>
<name>A0A4P6YVI6_9LACO</name>
<evidence type="ECO:0000256" key="3">
    <source>
        <dbReference type="ARBA" id="ARBA00022642"/>
    </source>
</evidence>
<dbReference type="Proteomes" id="UP000292886">
    <property type="component" value="Chromosome"/>
</dbReference>
<dbReference type="CDD" id="cd02165">
    <property type="entry name" value="NMNAT"/>
    <property type="match status" value="1"/>
</dbReference>
<dbReference type="RefSeq" id="WP_133363843.1">
    <property type="nucleotide sequence ID" value="NZ_CP037940.1"/>
</dbReference>
<reference evidence="13" key="1">
    <citation type="submission" date="2019-03" db="EMBL/GenBank/DDBJ databases">
        <title>Weissella sp. 26KH-42 Genome sequencing.</title>
        <authorList>
            <person name="Heo J."/>
            <person name="Kim S.-J."/>
            <person name="Kim J.-S."/>
            <person name="Hong S.-B."/>
            <person name="Kwon S.-W."/>
        </authorList>
    </citation>
    <scope>NUCLEOTIDE SEQUENCE [LARGE SCALE GENOMIC DNA]</scope>
    <source>
        <strain evidence="13">26KH-42</strain>
    </source>
</reference>
<accession>A0A4P6YVI6</accession>
<sequence length="222" mass="25528">MKWGEPVLTTVLDKKSATQVLTEMTINQPKKRVGIMGGTFNPIHNGHLIMADQVGTQLGLDKVLFMPNATPPHVDLKKAIDGRTRARLIRRAITGNPLFDLETLELQRGGKSYSYNTLLALTQLHPDVEYYFIIGADEVEYLPTWYRIDDLLQLTTFVAVKRKGHEQLSRYPVIWVDSPMIEISSTDIRRRIKYGQSIRYLVPEAVEDYIKEHKLYQDDKKD</sequence>
<dbReference type="KEGG" id="wei:EQG49_09990"/>
<dbReference type="NCBIfam" id="NF000840">
    <property type="entry name" value="PRK00071.1-3"/>
    <property type="match status" value="1"/>
</dbReference>
<evidence type="ECO:0000256" key="8">
    <source>
        <dbReference type="ARBA" id="ARBA00023027"/>
    </source>
</evidence>
<dbReference type="GO" id="GO:0009435">
    <property type="term" value="P:NAD+ biosynthetic process"/>
    <property type="evidence" value="ECO:0007669"/>
    <property type="project" value="UniProtKB-UniRule"/>
</dbReference>
<evidence type="ECO:0000256" key="1">
    <source>
        <dbReference type="ARBA" id="ARBA00002324"/>
    </source>
</evidence>
<evidence type="ECO:0000256" key="10">
    <source>
        <dbReference type="HAMAP-Rule" id="MF_00244"/>
    </source>
</evidence>
<dbReference type="NCBIfam" id="TIGR00125">
    <property type="entry name" value="cyt_tran_rel"/>
    <property type="match status" value="1"/>
</dbReference>
<keyword evidence="7 10" id="KW-0067">ATP-binding</keyword>
<dbReference type="GO" id="GO:0005524">
    <property type="term" value="F:ATP binding"/>
    <property type="evidence" value="ECO:0007669"/>
    <property type="project" value="UniProtKB-KW"/>
</dbReference>
<dbReference type="EMBL" id="CP037940">
    <property type="protein sequence ID" value="QBO36766.1"/>
    <property type="molecule type" value="Genomic_DNA"/>
</dbReference>
<dbReference type="NCBIfam" id="TIGR00482">
    <property type="entry name" value="nicotinate (nicotinamide) nucleotide adenylyltransferase"/>
    <property type="match status" value="1"/>
</dbReference>
<dbReference type="InterPro" id="IPR004821">
    <property type="entry name" value="Cyt_trans-like"/>
</dbReference>
<gene>
    <name evidence="10" type="primary">nadD</name>
    <name evidence="12" type="ORF">EQG49_09990</name>
</gene>
<feature type="domain" description="Cytidyltransferase-like" evidence="11">
    <location>
        <begin position="35"/>
        <end position="191"/>
    </location>
</feature>